<name>A0ABM8EEN7_9HYPH</name>
<geneLocation type="plasmid" evidence="1 2">
    <name>pSS37A-Re-2</name>
</geneLocation>
<dbReference type="EMBL" id="AP027144">
    <property type="protein sequence ID" value="BDV36462.1"/>
    <property type="molecule type" value="Genomic_DNA"/>
</dbReference>
<keyword evidence="2" id="KW-1185">Reference proteome</keyword>
<sequence>MSDITEQIRKEIREWQKQSGVRVPEQVQQILVAAVSAIVYDPHPGWRLPTGMEPWPSKDEGLREIQQDAIKKIPDILVDLAKASPGEAGINTFTLLHSGPNMLEKLCPFDKGH</sequence>
<gene>
    <name evidence="1" type="ORF">SS37A_39920</name>
</gene>
<organism evidence="1 2">
    <name type="scientific">Methylocystis iwaonis</name>
    <dbReference type="NCBI Taxonomy" id="2885079"/>
    <lineage>
        <taxon>Bacteria</taxon>
        <taxon>Pseudomonadati</taxon>
        <taxon>Pseudomonadota</taxon>
        <taxon>Alphaproteobacteria</taxon>
        <taxon>Hyphomicrobiales</taxon>
        <taxon>Methylocystaceae</taxon>
        <taxon>Methylocystis</taxon>
    </lineage>
</organism>
<accession>A0ABM8EEN7</accession>
<dbReference type="Proteomes" id="UP001317629">
    <property type="component" value="Plasmid pSS37A-Re-2"/>
</dbReference>
<evidence type="ECO:0000313" key="1">
    <source>
        <dbReference type="EMBL" id="BDV36462.1"/>
    </source>
</evidence>
<reference evidence="1 2" key="1">
    <citation type="journal article" date="2023" name="Int. J. Syst. Evol. Microbiol.">
        <title>Methylocystis iwaonis sp. nov., a type II methane-oxidizing bacterium from surface soil of a rice paddy field in Japan, and emended description of the genus Methylocystis (ex Whittenbury et al. 1970) Bowman et al. 1993.</title>
        <authorList>
            <person name="Kaise H."/>
            <person name="Sawadogo J.B."/>
            <person name="Alam M.S."/>
            <person name="Ueno C."/>
            <person name="Dianou D."/>
            <person name="Shinjo R."/>
            <person name="Asakawa S."/>
        </authorList>
    </citation>
    <scope>NUCLEOTIDE SEQUENCE [LARGE SCALE GENOMIC DNA]</scope>
    <source>
        <strain evidence="1 2">SS37A-Re</strain>
    </source>
</reference>
<keyword evidence="1" id="KW-0614">Plasmid</keyword>
<dbReference type="RefSeq" id="WP_281932574.1">
    <property type="nucleotide sequence ID" value="NZ_AP027144.1"/>
</dbReference>
<protein>
    <submittedName>
        <fullName evidence="1">Uncharacterized protein</fullName>
    </submittedName>
</protein>
<evidence type="ECO:0000313" key="2">
    <source>
        <dbReference type="Proteomes" id="UP001317629"/>
    </source>
</evidence>
<proteinExistence type="predicted"/>